<dbReference type="PANTHER" id="PTHR35186:SF4">
    <property type="entry name" value="PRION-INHIBITION AND PROPAGATION HELO DOMAIN-CONTAINING PROTEIN"/>
    <property type="match status" value="1"/>
</dbReference>
<evidence type="ECO:0000256" key="1">
    <source>
        <dbReference type="SAM" id="SignalP"/>
    </source>
</evidence>
<feature type="domain" description="DUF7580" evidence="2">
    <location>
        <begin position="377"/>
        <end position="569"/>
    </location>
</feature>
<dbReference type="OrthoDB" id="4160356at2759"/>
<keyword evidence="4" id="KW-1185">Reference proteome</keyword>
<evidence type="ECO:0000313" key="3">
    <source>
        <dbReference type="EMBL" id="KAF7510258.1"/>
    </source>
</evidence>
<protein>
    <recommendedName>
        <fullName evidence="2">DUF7580 domain-containing protein</fullName>
    </recommendedName>
</protein>
<accession>A0A8H7AJI2</accession>
<comment type="caution">
    <text evidence="3">The sequence shown here is derived from an EMBL/GenBank/DDBJ whole genome shotgun (WGS) entry which is preliminary data.</text>
</comment>
<proteinExistence type="predicted"/>
<organism evidence="3 4">
    <name type="scientific">Endocarpon pusillum</name>
    <dbReference type="NCBI Taxonomy" id="364733"/>
    <lineage>
        <taxon>Eukaryota</taxon>
        <taxon>Fungi</taxon>
        <taxon>Dikarya</taxon>
        <taxon>Ascomycota</taxon>
        <taxon>Pezizomycotina</taxon>
        <taxon>Eurotiomycetes</taxon>
        <taxon>Chaetothyriomycetidae</taxon>
        <taxon>Verrucariales</taxon>
        <taxon>Verrucariaceae</taxon>
        <taxon>Endocarpon</taxon>
    </lineage>
</organism>
<dbReference type="AlphaFoldDB" id="A0A8H7AJI2"/>
<dbReference type="Pfam" id="PF24476">
    <property type="entry name" value="DUF7580"/>
    <property type="match status" value="1"/>
</dbReference>
<sequence>MAELALAVVALTVTAIDEYQKTKKCCKLLTKSSKYIKIYLIDLEVQRAKFRTALQALLSRCVGDDHARLMAADQNHSSWDDEEVISSFVEQLAAVRKAFAGLVDLISDALTKVRKCLERFEGSDGNQTINAFKDGALLLSTNSSIESSLNTLKSRTDDLTSLVRSITERQPRTQPRKADWEGRRQVTRFQNVQHTATDLYEALGHACTKHTGHQVHLNLQPVLADPTQVKFTVAFSHLSLTPTPDENGVCPQSTWLTVESQLTGGIQSTVTVDEASVGQVQQSLKRAFDGEETTRKPLPQPKKLVKKKKVQFLNTSADEKGVDSVPPISPPPLSNLCTNSNFCNHLQKFVTRVKPSSAAIGYLELSGCSKHLIYIYSKSQTVRRAAAASPALQSLHKILQTAKSDVTQASALSIAHKIRLARQLGIAVLQFHATPWLHRSWSSKEVLVASSAETPDPENTSFATPEAYVSARIHGPHGPLARVNTDPSPIIVRNALLFRLGVMLLELAFGSPLSELTTDRDRQTTHPTNVEFVTADRLRKQVSAYMGPKYAEITRKCIHCDFGCDFDLNMSKLQVGFYCDVICELEKLEDRMKEF</sequence>
<name>A0A8H7AJI2_9EURO</name>
<dbReference type="InterPro" id="IPR056002">
    <property type="entry name" value="DUF7580"/>
</dbReference>
<evidence type="ECO:0000259" key="2">
    <source>
        <dbReference type="Pfam" id="PF24476"/>
    </source>
</evidence>
<reference evidence="3" key="1">
    <citation type="submission" date="2020-02" db="EMBL/GenBank/DDBJ databases">
        <authorList>
            <person name="Palmer J.M."/>
        </authorList>
    </citation>
    <scope>NUCLEOTIDE SEQUENCE</scope>
    <source>
        <strain evidence="3">EPUS1.4</strain>
        <tissue evidence="3">Thallus</tissue>
    </source>
</reference>
<feature type="signal peptide" evidence="1">
    <location>
        <begin position="1"/>
        <end position="15"/>
    </location>
</feature>
<feature type="chain" id="PRO_5034138534" description="DUF7580 domain-containing protein" evidence="1">
    <location>
        <begin position="16"/>
        <end position="595"/>
    </location>
</feature>
<gene>
    <name evidence="3" type="ORF">GJ744_006954</name>
</gene>
<dbReference type="EMBL" id="JAACFV010000032">
    <property type="protein sequence ID" value="KAF7510258.1"/>
    <property type="molecule type" value="Genomic_DNA"/>
</dbReference>
<dbReference type="Proteomes" id="UP000606974">
    <property type="component" value="Unassembled WGS sequence"/>
</dbReference>
<evidence type="ECO:0000313" key="4">
    <source>
        <dbReference type="Proteomes" id="UP000606974"/>
    </source>
</evidence>
<keyword evidence="1" id="KW-0732">Signal</keyword>
<dbReference type="PANTHER" id="PTHR35186">
    <property type="entry name" value="ANK_REP_REGION DOMAIN-CONTAINING PROTEIN"/>
    <property type="match status" value="1"/>
</dbReference>